<dbReference type="GO" id="GO:0051287">
    <property type="term" value="F:NAD binding"/>
    <property type="evidence" value="ECO:0007669"/>
    <property type="project" value="InterPro"/>
</dbReference>
<dbReference type="EC" id="3.5.1.18" evidence="4"/>
<evidence type="ECO:0000313" key="4">
    <source>
        <dbReference type="EMBL" id="ASJ73403.1"/>
    </source>
</evidence>
<dbReference type="AlphaFoldDB" id="A0A2Z2NQ25"/>
<protein>
    <submittedName>
        <fullName evidence="4">Succinyl-diaminopimelate desuccinylase</fullName>
        <ecNumber evidence="4">3.5.1.18</ecNumber>
    </submittedName>
</protein>
<evidence type="ECO:0000256" key="1">
    <source>
        <dbReference type="ARBA" id="ARBA00023002"/>
    </source>
</evidence>
<feature type="domain" description="3-hydroxyisobutyrate dehydrogenase-like NAD-binding" evidence="3">
    <location>
        <begin position="114"/>
        <end position="219"/>
    </location>
</feature>
<keyword evidence="4" id="KW-0378">Hydrolase</keyword>
<dbReference type="KEGG" id="gai:IMCC3135_16605"/>
<keyword evidence="2" id="KW-0170">Cobalt</keyword>
<dbReference type="SUPFAM" id="SSF48179">
    <property type="entry name" value="6-phosphogluconate dehydrogenase C-terminal domain-like"/>
    <property type="match status" value="1"/>
</dbReference>
<dbReference type="PANTHER" id="PTHR43808">
    <property type="entry name" value="ACETYLORNITHINE DEACETYLASE"/>
    <property type="match status" value="1"/>
</dbReference>
<proteinExistence type="predicted"/>
<evidence type="ECO:0000259" key="3">
    <source>
        <dbReference type="Pfam" id="PF14833"/>
    </source>
</evidence>
<dbReference type="InterPro" id="IPR050072">
    <property type="entry name" value="Peptidase_M20A"/>
</dbReference>
<organism evidence="4 5">
    <name type="scientific">Granulosicoccus antarcticus IMCC3135</name>
    <dbReference type="NCBI Taxonomy" id="1192854"/>
    <lineage>
        <taxon>Bacteria</taxon>
        <taxon>Pseudomonadati</taxon>
        <taxon>Pseudomonadota</taxon>
        <taxon>Gammaproteobacteria</taxon>
        <taxon>Chromatiales</taxon>
        <taxon>Granulosicoccaceae</taxon>
        <taxon>Granulosicoccus</taxon>
    </lineage>
</organism>
<dbReference type="Proteomes" id="UP000250079">
    <property type="component" value="Chromosome"/>
</dbReference>
<dbReference type="EMBL" id="CP018632">
    <property type="protein sequence ID" value="ASJ73403.1"/>
    <property type="molecule type" value="Genomic_DNA"/>
</dbReference>
<dbReference type="SUPFAM" id="SSF53187">
    <property type="entry name" value="Zn-dependent exopeptidases"/>
    <property type="match status" value="1"/>
</dbReference>
<dbReference type="Gene3D" id="3.40.630.10">
    <property type="entry name" value="Zn peptidases"/>
    <property type="match status" value="1"/>
</dbReference>
<evidence type="ECO:0000256" key="2">
    <source>
        <dbReference type="ARBA" id="ARBA00023285"/>
    </source>
</evidence>
<dbReference type="GO" id="GO:0009014">
    <property type="term" value="F:succinyl-diaminopimelate desuccinylase activity"/>
    <property type="evidence" value="ECO:0007669"/>
    <property type="project" value="UniProtKB-EC"/>
</dbReference>
<dbReference type="Pfam" id="PF14833">
    <property type="entry name" value="NAD_binding_11"/>
    <property type="match status" value="1"/>
</dbReference>
<accession>A0A2Z2NQ25</accession>
<dbReference type="InterPro" id="IPR008927">
    <property type="entry name" value="6-PGluconate_DH-like_C_sf"/>
</dbReference>
<evidence type="ECO:0000313" key="5">
    <source>
        <dbReference type="Proteomes" id="UP000250079"/>
    </source>
</evidence>
<reference evidence="4 5" key="1">
    <citation type="submission" date="2016-12" db="EMBL/GenBank/DDBJ databases">
        <authorList>
            <person name="Song W.-J."/>
            <person name="Kurnit D.M."/>
        </authorList>
    </citation>
    <scope>NUCLEOTIDE SEQUENCE [LARGE SCALE GENOMIC DNA]</scope>
    <source>
        <strain evidence="4 5">IMCC3135</strain>
    </source>
</reference>
<keyword evidence="1" id="KW-0560">Oxidoreductase</keyword>
<gene>
    <name evidence="4" type="primary">dapE_1</name>
    <name evidence="4" type="ORF">IMCC3135_16605</name>
</gene>
<keyword evidence="5" id="KW-1185">Reference proteome</keyword>
<dbReference type="InterPro" id="IPR029154">
    <property type="entry name" value="HIBADH-like_NADP-bd"/>
</dbReference>
<name>A0A2Z2NQ25_9GAMM</name>
<dbReference type="GO" id="GO:0016491">
    <property type="term" value="F:oxidoreductase activity"/>
    <property type="evidence" value="ECO:0007669"/>
    <property type="project" value="UniProtKB-KW"/>
</dbReference>
<sequence>MQDSITFDPVDFTAKLVRIPSCDPPGGELAVAQVVAQQLTALGIECELDEFQPGRTNVIGRVRGTGTKRPMVFSAHLDTVPVGDQEWDFPPFAGTVKEGQLQGRGSSDMKSAVATFIAAADRLNYADELGLDRDIVYQMLSGGAGQSRMSDLRMPLMISGAYDPPTASLKMFEKDLSIIGNDIAEKGVQTPLFDACQVLYGAAFAELPEGLDTAAIFEIYRNGRKD</sequence>
<dbReference type="PANTHER" id="PTHR43808:SF32">
    <property type="entry name" value="ARGE_DAPE-RELATED DEACYLASE"/>
    <property type="match status" value="1"/>
</dbReference>